<dbReference type="InterPro" id="IPR011024">
    <property type="entry name" value="G_crystallin-like"/>
</dbReference>
<dbReference type="AlphaFoldDB" id="A0A226EIV4"/>
<reference evidence="2 3" key="1">
    <citation type="submission" date="2015-12" db="EMBL/GenBank/DDBJ databases">
        <title>The genome of Folsomia candida.</title>
        <authorList>
            <person name="Faddeeva A."/>
            <person name="Derks M.F."/>
            <person name="Anvar Y."/>
            <person name="Smit S."/>
            <person name="Van Straalen N."/>
            <person name="Roelofs D."/>
        </authorList>
    </citation>
    <scope>NUCLEOTIDE SEQUENCE [LARGE SCALE GENOMIC DNA]</scope>
    <source>
        <strain evidence="2 3">VU population</strain>
        <tissue evidence="2">Whole body</tissue>
    </source>
</reference>
<dbReference type="PROSITE" id="PS51257">
    <property type="entry name" value="PROKAR_LIPOPROTEIN"/>
    <property type="match status" value="1"/>
</dbReference>
<keyword evidence="1" id="KW-0732">Signal</keyword>
<dbReference type="Proteomes" id="UP000198287">
    <property type="component" value="Unassembled WGS sequence"/>
</dbReference>
<dbReference type="OMA" id="YENIDYN"/>
<proteinExistence type="predicted"/>
<evidence type="ECO:0000313" key="2">
    <source>
        <dbReference type="EMBL" id="OXA57148.1"/>
    </source>
</evidence>
<name>A0A226EIV4_FOLCA</name>
<dbReference type="SUPFAM" id="SSF49695">
    <property type="entry name" value="gamma-Crystallin-like"/>
    <property type="match status" value="1"/>
</dbReference>
<evidence type="ECO:0008006" key="4">
    <source>
        <dbReference type="Google" id="ProtNLM"/>
    </source>
</evidence>
<keyword evidence="3" id="KW-1185">Reference proteome</keyword>
<feature type="signal peptide" evidence="1">
    <location>
        <begin position="1"/>
        <end position="24"/>
    </location>
</feature>
<organism evidence="2 3">
    <name type="scientific">Folsomia candida</name>
    <name type="common">Springtail</name>
    <dbReference type="NCBI Taxonomy" id="158441"/>
    <lineage>
        <taxon>Eukaryota</taxon>
        <taxon>Metazoa</taxon>
        <taxon>Ecdysozoa</taxon>
        <taxon>Arthropoda</taxon>
        <taxon>Hexapoda</taxon>
        <taxon>Collembola</taxon>
        <taxon>Entomobryomorpha</taxon>
        <taxon>Isotomoidea</taxon>
        <taxon>Isotomidae</taxon>
        <taxon>Proisotominae</taxon>
        <taxon>Folsomia</taxon>
    </lineage>
</organism>
<feature type="chain" id="PRO_5013370779" description="Lipoprotein" evidence="1">
    <location>
        <begin position="25"/>
        <end position="210"/>
    </location>
</feature>
<comment type="caution">
    <text evidence="2">The sequence shown here is derived from an EMBL/GenBank/DDBJ whole genome shotgun (WGS) entry which is preliminary data.</text>
</comment>
<gene>
    <name evidence="2" type="ORF">Fcan01_07781</name>
</gene>
<evidence type="ECO:0000313" key="3">
    <source>
        <dbReference type="Proteomes" id="UP000198287"/>
    </source>
</evidence>
<sequence length="210" mass="23076">MKMNRKLFFTTGIILVLTTLSCKSQNNVPKVVLYTGSSGGRTFSAVAQNYPDLTLVNFDNVARSCCIIGTWIFYGSKNYANFSNGVAAYSSKSNGCFTFQNLTENVSSFRFAGSGKDYKQDFIDLFSGIFFTGVHLSTSMAVSNLSSLRLPGTTSIIVSGTSPWTLYSNDSFVGRRKCVFPRAGQLPRFYRNTLDIGDILPKSIRKGCSL</sequence>
<accession>A0A226EIV4</accession>
<dbReference type="EMBL" id="LNIX01000003">
    <property type="protein sequence ID" value="OXA57148.1"/>
    <property type="molecule type" value="Genomic_DNA"/>
</dbReference>
<dbReference type="OrthoDB" id="6381640at2759"/>
<protein>
    <recommendedName>
        <fullName evidence="4">Lipoprotein</fullName>
    </recommendedName>
</protein>
<evidence type="ECO:0000256" key="1">
    <source>
        <dbReference type="SAM" id="SignalP"/>
    </source>
</evidence>